<protein>
    <recommendedName>
        <fullName evidence="3">Mediator of RNA polymerase II transcription subunit 23</fullName>
    </recommendedName>
    <alternativeName>
        <fullName evidence="7">Mediator complex subunit 23</fullName>
    </alternativeName>
</protein>
<dbReference type="RefSeq" id="XP_026278017.1">
    <property type="nucleotide sequence ID" value="XM_026422232.2"/>
</dbReference>
<organism evidence="8 9">
    <name type="scientific">Frankliniella occidentalis</name>
    <name type="common">Western flower thrips</name>
    <name type="synonym">Euthrips occidentalis</name>
    <dbReference type="NCBI Taxonomy" id="133901"/>
    <lineage>
        <taxon>Eukaryota</taxon>
        <taxon>Metazoa</taxon>
        <taxon>Ecdysozoa</taxon>
        <taxon>Arthropoda</taxon>
        <taxon>Hexapoda</taxon>
        <taxon>Insecta</taxon>
        <taxon>Pterygota</taxon>
        <taxon>Neoptera</taxon>
        <taxon>Paraneoptera</taxon>
        <taxon>Thysanoptera</taxon>
        <taxon>Terebrantia</taxon>
        <taxon>Thripoidea</taxon>
        <taxon>Thripidae</taxon>
        <taxon>Frankliniella</taxon>
    </lineage>
</organism>
<evidence type="ECO:0000256" key="2">
    <source>
        <dbReference type="ARBA" id="ARBA00010222"/>
    </source>
</evidence>
<accession>A0A6J1SAD3</accession>
<dbReference type="PANTHER" id="PTHR12691:SF10">
    <property type="entry name" value="MEDIATOR OF RNA POLYMERASE II TRANSCRIPTION SUBUNIT 23"/>
    <property type="match status" value="1"/>
</dbReference>
<dbReference type="Proteomes" id="UP000504606">
    <property type="component" value="Unplaced"/>
</dbReference>
<dbReference type="CTD" id="9439"/>
<evidence type="ECO:0000256" key="7">
    <source>
        <dbReference type="ARBA" id="ARBA00031961"/>
    </source>
</evidence>
<dbReference type="GO" id="GO:0016592">
    <property type="term" value="C:mediator complex"/>
    <property type="evidence" value="ECO:0007669"/>
    <property type="project" value="TreeGrafter"/>
</dbReference>
<evidence type="ECO:0000313" key="8">
    <source>
        <dbReference type="Proteomes" id="UP000504606"/>
    </source>
</evidence>
<keyword evidence="6" id="KW-0539">Nucleus</keyword>
<dbReference type="PANTHER" id="PTHR12691">
    <property type="entry name" value="MEDIATOR OF RNA POLYMERASE II TRANSCRIPTION SUBUNIT 23"/>
    <property type="match status" value="1"/>
</dbReference>
<keyword evidence="5" id="KW-0804">Transcription</keyword>
<dbReference type="GeneID" id="113206242"/>
<dbReference type="KEGG" id="foc:113206242"/>
<dbReference type="OrthoDB" id="9982951at2759"/>
<dbReference type="Pfam" id="PF11573">
    <property type="entry name" value="Med23"/>
    <property type="match status" value="1"/>
</dbReference>
<name>A0A6J1SAD3_FRAOC</name>
<dbReference type="GO" id="GO:0005667">
    <property type="term" value="C:transcription regulator complex"/>
    <property type="evidence" value="ECO:0007669"/>
    <property type="project" value="TreeGrafter"/>
</dbReference>
<dbReference type="InterPro" id="IPR021629">
    <property type="entry name" value="Mediator_Med23"/>
</dbReference>
<dbReference type="GO" id="GO:0010628">
    <property type="term" value="P:positive regulation of gene expression"/>
    <property type="evidence" value="ECO:0007669"/>
    <property type="project" value="TreeGrafter"/>
</dbReference>
<evidence type="ECO:0000256" key="6">
    <source>
        <dbReference type="ARBA" id="ARBA00023242"/>
    </source>
</evidence>
<comment type="similarity">
    <text evidence="2">Belongs to the Mediator complex subunit 23 family.</text>
</comment>
<evidence type="ECO:0000256" key="5">
    <source>
        <dbReference type="ARBA" id="ARBA00023163"/>
    </source>
</evidence>
<gene>
    <name evidence="9" type="primary">LOC113206242</name>
</gene>
<reference evidence="9" key="1">
    <citation type="submission" date="2025-08" db="UniProtKB">
        <authorList>
            <consortium name="RefSeq"/>
        </authorList>
    </citation>
    <scope>IDENTIFICATION</scope>
    <source>
        <tissue evidence="9">Whole organism</tissue>
    </source>
</reference>
<evidence type="ECO:0000256" key="4">
    <source>
        <dbReference type="ARBA" id="ARBA00023015"/>
    </source>
</evidence>
<keyword evidence="4" id="KW-0805">Transcription regulation</keyword>
<comment type="subcellular location">
    <subcellularLocation>
        <location evidence="1">Nucleus</location>
    </subcellularLocation>
</comment>
<dbReference type="GO" id="GO:0006357">
    <property type="term" value="P:regulation of transcription by RNA polymerase II"/>
    <property type="evidence" value="ECO:0007669"/>
    <property type="project" value="TreeGrafter"/>
</dbReference>
<sequence length="1369" mass="157597">MEESQPQRTVKMTEVQVANILNDFMRTEAVEEGLSCFLMQRPETDRMSTLKSELSTILSNLPQQHQEAGVKQYLNLASLMTNSTRLQLLLKVLHDLVQKNVLQAQMVCECILMSEKLTYKNSVFWIECFHLIKKIIGGVYYKGVRDIMKICREKVQTLPVRLTASVMPQMKAVESVLEHLFDRSACLLPAYLLINEVMKNSTDGKSCPHWKLAPLLSNFIESFRPTAQMVSIIGRGKMLPIVLGTGISDQYALPWRLDANSLKLPLKGTLPYDPHLLEPQQALLLHVLDQPYSRDMVCAMLGFQRQKAHGHCKPLENQIVDLIVVAMERAENESHAEGNIHSMWLHLSSLIIFFVLGGYANFNNLCQSLHNRLSARTDLRKGRDHVMFVCLQFVTGAISKNPLSEFLSLLKLYDLLYPEKEPLPVPDMNNPMCTHQLAACSIWIHFYMKAQSEKLSLHRPIPPALQAHHDFIQHLQQQQQQQHQQQQQQHQSSLYTLNNGCDFRIAVLCNAYSTNNDKLSRPMLTIVDSIKHSSQSNHSNPSLQPPFVPLSMTMLDAMTVHCKMTIIHHIVTHIVKAAQSKSNMPLPPALVETYSRLLVYTEIESLGVKGFIVQVLPTVFKAHAYGILYTLLEMFSYRMHHILPHYRVQLLSHLHSLASVPQTNQTQLHLCMESTALRLITGLASSEVQPELSRFPNEPKALVSAESEELNRALVLTLARSMHITGSGQEQRDKSQVPWCKELLNTIMQCTPHTWANHTLEYFPPVLRDFFHQNRVPMENQHQLKKAVEEEYRNWSNMSNDNDIINHFSEPGTPPLFLCLLWKVILETERVNPIAYTILERIGPRALSTHLRKFCVYLVNEFSASSSSGQQQHHVNKCVDAVNLMIWQYNIITIDRLVLCLSMRPHEGQMCFFIIQVLLLKSSEFRNRAQKFVSDNSPDHWKQSNWHEKHMAFHKKYPENFGHEGTSLEQSGGNTNAYPIPPLPVYFGNVCLRFLPVFDNLIHRYLEMPTSEVNKSLESLLEHLGCLYKFHDRPVTYLYNTLHYYESKVRDRASLKRRLVQAVLCSLQEHKVHGFGLSVQYQQYMLGSSDSWNPDLDYYKRLIERICDTMTGKIQLHTDWRFNEFPNAASHVLYVTCVELMSLPMSPVAVGNSLLDVVTKGYTVIPPQQIMSWINAIGLVMAALPNSYWQALHERLVSVINCPQMLRWPYRNSPFQMFNFQDTHDSMLENKFSYALALAHSIWHHAGSGQIFLLPRFVKEHLYPIIRTEEQLLFLCHLIGPFFQRIHAETHPLTELTVALYETIEQVDQNVPYLHHMDTICDLLYHIKYMFVGDVIKAELMAIIKRLRPSLQMRLRFLVHLSLDEIKGC</sequence>
<evidence type="ECO:0000256" key="3">
    <source>
        <dbReference type="ARBA" id="ARBA00019696"/>
    </source>
</evidence>
<proteinExistence type="inferred from homology"/>
<evidence type="ECO:0000313" key="9">
    <source>
        <dbReference type="RefSeq" id="XP_026278017.1"/>
    </source>
</evidence>
<keyword evidence="8" id="KW-1185">Reference proteome</keyword>
<evidence type="ECO:0000256" key="1">
    <source>
        <dbReference type="ARBA" id="ARBA00004123"/>
    </source>
</evidence>